<accession>A0AA35QVP2</accession>
<evidence type="ECO:0000256" key="4">
    <source>
        <dbReference type="RuleBase" id="RU361153"/>
    </source>
</evidence>
<reference evidence="6" key="1">
    <citation type="submission" date="2023-03" db="EMBL/GenBank/DDBJ databases">
        <authorList>
            <person name="Steffen K."/>
            <person name="Cardenas P."/>
        </authorList>
    </citation>
    <scope>NUCLEOTIDE SEQUENCE</scope>
</reference>
<dbReference type="Pfam" id="PF00150">
    <property type="entry name" value="Cellulase"/>
    <property type="match status" value="1"/>
</dbReference>
<proteinExistence type="inferred from homology"/>
<dbReference type="GO" id="GO:0004553">
    <property type="term" value="F:hydrolase activity, hydrolyzing O-glycosyl compounds"/>
    <property type="evidence" value="ECO:0007669"/>
    <property type="project" value="InterPro"/>
</dbReference>
<evidence type="ECO:0000313" key="7">
    <source>
        <dbReference type="Proteomes" id="UP001174909"/>
    </source>
</evidence>
<feature type="domain" description="Glycoside hydrolase family 5" evidence="5">
    <location>
        <begin position="400"/>
        <end position="598"/>
    </location>
</feature>
<protein>
    <recommendedName>
        <fullName evidence="5">Glycoside hydrolase family 5 domain-containing protein</fullName>
    </recommendedName>
</protein>
<dbReference type="Proteomes" id="UP001174909">
    <property type="component" value="Unassembled WGS sequence"/>
</dbReference>
<sequence length="632" mass="71699">MSDTPLALSIVVSFGEQDSPDLLQRTLQAIVAQEGRGEKFFARVSVWFCGGPSAIMKELSRESSMRAVKVVESSASFLCDLPRSLELLEGRTTGTGSYVVMVRCGVFLKPRCLAFLLDEIDSDETGVFTACGFRLFPHDRVSSPLTELKKRVHFEFYSESRPGRAVHVFTPDFCCLGRPVLKKIAEKHHQDFDVSSFPHIWCSFVITCHLGLPIWKMKMREHLDISALPPLSSSPVDSTVCDSAAFDNFYQMSYDSDWPKGVAVVHYDREKLDSGLANRESCGEIWARGFAGVNMLSEPASRLDFRAAVSCGVRVIRVGAVGGAEDLMYLVDPRSTSETQDRAHLLKVLPRLRRSLTEIGSHGLKAIVTIVDMPGCPFFSMPDDAPMLFWERKELRLRATKLWGLIAQNLVDLRHLIMGYDLINEPFNPEDREISFVEETPVSHVDTLNNFYSDTVNEIRLYDRDTAIIINPSRYAMPTAMNTLKPISDPYIKYGVHCYFPPPLTLRRNTSLQYPGIVSVFSDCNYPKKVTVDRESLRRIFVDNVVSWQEEHNVPSHQILVAEFGICREIPGAQEYLKDLVEIFAEFGWSWLLFSFRDEEWDALDYELGPHKANMLHRSNCDMFKSIAAHFR</sequence>
<evidence type="ECO:0000259" key="5">
    <source>
        <dbReference type="Pfam" id="PF00150"/>
    </source>
</evidence>
<evidence type="ECO:0000256" key="1">
    <source>
        <dbReference type="ARBA" id="ARBA00005641"/>
    </source>
</evidence>
<evidence type="ECO:0000256" key="3">
    <source>
        <dbReference type="ARBA" id="ARBA00023295"/>
    </source>
</evidence>
<keyword evidence="7" id="KW-1185">Reference proteome</keyword>
<gene>
    <name evidence="6" type="ORF">GBAR_LOCUS1294</name>
</gene>
<evidence type="ECO:0000256" key="2">
    <source>
        <dbReference type="ARBA" id="ARBA00022801"/>
    </source>
</evidence>
<dbReference type="InterPro" id="IPR017853">
    <property type="entry name" value="GH"/>
</dbReference>
<dbReference type="EMBL" id="CASHTH010000193">
    <property type="protein sequence ID" value="CAI7993663.1"/>
    <property type="molecule type" value="Genomic_DNA"/>
</dbReference>
<organism evidence="6 7">
    <name type="scientific">Geodia barretti</name>
    <name type="common">Barrett's horny sponge</name>
    <dbReference type="NCBI Taxonomy" id="519541"/>
    <lineage>
        <taxon>Eukaryota</taxon>
        <taxon>Metazoa</taxon>
        <taxon>Porifera</taxon>
        <taxon>Demospongiae</taxon>
        <taxon>Heteroscleromorpha</taxon>
        <taxon>Tetractinellida</taxon>
        <taxon>Astrophorina</taxon>
        <taxon>Geodiidae</taxon>
        <taxon>Geodia</taxon>
    </lineage>
</organism>
<dbReference type="Gene3D" id="3.20.20.80">
    <property type="entry name" value="Glycosidases"/>
    <property type="match status" value="1"/>
</dbReference>
<evidence type="ECO:0000313" key="6">
    <source>
        <dbReference type="EMBL" id="CAI7993663.1"/>
    </source>
</evidence>
<keyword evidence="3 4" id="KW-0326">Glycosidase</keyword>
<dbReference type="GO" id="GO:0000272">
    <property type="term" value="P:polysaccharide catabolic process"/>
    <property type="evidence" value="ECO:0007669"/>
    <property type="project" value="InterPro"/>
</dbReference>
<comment type="similarity">
    <text evidence="1 4">Belongs to the glycosyl hydrolase 5 (cellulase A) family.</text>
</comment>
<dbReference type="SUPFAM" id="SSF51445">
    <property type="entry name" value="(Trans)glycosidases"/>
    <property type="match status" value="1"/>
</dbReference>
<comment type="caution">
    <text evidence="6">The sequence shown here is derived from an EMBL/GenBank/DDBJ whole genome shotgun (WGS) entry which is preliminary data.</text>
</comment>
<name>A0AA35QVP2_GEOBA</name>
<keyword evidence="2 4" id="KW-0378">Hydrolase</keyword>
<dbReference type="InterPro" id="IPR001547">
    <property type="entry name" value="Glyco_hydro_5"/>
</dbReference>
<dbReference type="AlphaFoldDB" id="A0AA35QVP2"/>